<dbReference type="EMBL" id="FMIL01000040">
    <property type="protein sequence ID" value="SCL82912.1"/>
    <property type="molecule type" value="Genomic_DNA"/>
</dbReference>
<dbReference type="InterPro" id="IPR023393">
    <property type="entry name" value="START-like_dom_sf"/>
</dbReference>
<organism evidence="2">
    <name type="scientific">Plasmodium chabaudi chabaudi</name>
    <dbReference type="NCBI Taxonomy" id="31271"/>
    <lineage>
        <taxon>Eukaryota</taxon>
        <taxon>Sar</taxon>
        <taxon>Alveolata</taxon>
        <taxon>Apicomplexa</taxon>
        <taxon>Aconoidasida</taxon>
        <taxon>Haemosporida</taxon>
        <taxon>Plasmodiidae</taxon>
        <taxon>Plasmodium</taxon>
        <taxon>Plasmodium (Vinckeia)</taxon>
    </lineage>
</organism>
<dbReference type="Gene3D" id="3.30.530.20">
    <property type="match status" value="1"/>
</dbReference>
<proteinExistence type="predicted"/>
<dbReference type="NCBIfam" id="TIGR01599">
    <property type="entry name" value="PYST-A"/>
    <property type="match status" value="1"/>
</dbReference>
<protein>
    <submittedName>
        <fullName evidence="2">Fam-a protein</fullName>
    </submittedName>
</protein>
<accession>A0A1C6W9J9</accession>
<gene>
    <name evidence="2" type="ORF">PCHAJ_000490900</name>
</gene>
<sequence length="281" mass="31857">MNKGYIKVILALLSVTGYMQNIVFASEHDPSANSSNETSTQLLSANPEEAKQAEAIMANVLNIAKKHAKHTKDYTVYSEVDEEAILHLKYVNNTEVGKLEFTIHDPNIYDNVVNLIWDPNGATYFDETFIEGSTPQVYNENLVIIQQRYQSAIGSWQRYYHALAGKFELSSNETAILMASSDMNDHDGYCTKQYVNPIVDSINSFHPDINSQEDIRNGKLSKMFVNLMVFFIKKEADSIKITHISSVDANAPWFVPGVMVRKAKVTKMLNFLKLRDIFKNE</sequence>
<name>A0A1C6W9J9_PLACU</name>
<reference evidence="2" key="1">
    <citation type="submission" date="2016-08" db="EMBL/GenBank/DDBJ databases">
        <authorList>
            <consortium name="Pathogen Informatics"/>
        </authorList>
    </citation>
    <scope>NUCLEOTIDE SEQUENCE</scope>
    <source>
        <strain evidence="2">AJ</strain>
    </source>
</reference>
<dbReference type="SUPFAM" id="SSF55961">
    <property type="entry name" value="Bet v1-like"/>
    <property type="match status" value="1"/>
</dbReference>
<dbReference type="InterPro" id="IPR006486">
    <property type="entry name" value="PYST_A"/>
</dbReference>
<dbReference type="Proteomes" id="UP000507163">
    <property type="component" value="Unassembled WGS sequence"/>
</dbReference>
<feature type="signal peptide" evidence="1">
    <location>
        <begin position="1"/>
        <end position="25"/>
    </location>
</feature>
<feature type="chain" id="PRO_5008749459" evidence="1">
    <location>
        <begin position="26"/>
        <end position="281"/>
    </location>
</feature>
<evidence type="ECO:0000313" key="2">
    <source>
        <dbReference type="EMBL" id="SCL82912.1"/>
    </source>
</evidence>
<evidence type="ECO:0000256" key="1">
    <source>
        <dbReference type="SAM" id="SignalP"/>
    </source>
</evidence>
<keyword evidence="1" id="KW-0732">Signal</keyword>
<dbReference type="AlphaFoldDB" id="A0A1C6W9J9"/>